<dbReference type="Proteomes" id="UP000007129">
    <property type="component" value="Unassembled WGS sequence"/>
</dbReference>
<dbReference type="HOGENOM" id="CLU_1970966_0_0_1"/>
<reference evidence="1 2" key="1">
    <citation type="journal article" date="2012" name="BMC Genomics">
        <title>Tools to kill: Genome of one of the most destructive plant pathogenic fungi Macrophomina phaseolina.</title>
        <authorList>
            <person name="Islam M.S."/>
            <person name="Haque M.S."/>
            <person name="Islam M.M."/>
            <person name="Emdad E.M."/>
            <person name="Halim A."/>
            <person name="Hossen Q.M.M."/>
            <person name="Hossain M.Z."/>
            <person name="Ahmed B."/>
            <person name="Rahim S."/>
            <person name="Rahman M.S."/>
            <person name="Alam M.M."/>
            <person name="Hou S."/>
            <person name="Wan X."/>
            <person name="Saito J.A."/>
            <person name="Alam M."/>
        </authorList>
    </citation>
    <scope>NUCLEOTIDE SEQUENCE [LARGE SCALE GENOMIC DNA]</scope>
    <source>
        <strain evidence="1 2">MS6</strain>
    </source>
</reference>
<evidence type="ECO:0000313" key="2">
    <source>
        <dbReference type="Proteomes" id="UP000007129"/>
    </source>
</evidence>
<proteinExistence type="predicted"/>
<accession>K2S5I8</accession>
<dbReference type="EMBL" id="AHHD01000462">
    <property type="protein sequence ID" value="EKG11965.1"/>
    <property type="molecule type" value="Genomic_DNA"/>
</dbReference>
<dbReference type="AlphaFoldDB" id="K2S5I8"/>
<evidence type="ECO:0000313" key="1">
    <source>
        <dbReference type="EMBL" id="EKG11965.1"/>
    </source>
</evidence>
<comment type="caution">
    <text evidence="1">The sequence shown here is derived from an EMBL/GenBank/DDBJ whole genome shotgun (WGS) entry which is preliminary data.</text>
</comment>
<gene>
    <name evidence="1" type="ORF">MPH_10860</name>
</gene>
<name>K2S5I8_MACPH</name>
<protein>
    <submittedName>
        <fullName evidence="1">Uncharacterized protein</fullName>
    </submittedName>
</protein>
<sequence length="127" mass="14332">MSSSSDVWEPISLRPAFRLSSSAEMLGKVAVDWRSGASAPSYERSRLVAWRDSSSTATADTILHCRRSRKLVHWRPPKLMREAAPSLSPLSEVAWKVEAQSLKCEAMSWVESAADRRPTKSRRALFW</sequence>
<dbReference type="InParanoid" id="K2S5I8"/>
<dbReference type="VEuPathDB" id="FungiDB:MPH_10860"/>
<organism evidence="1 2">
    <name type="scientific">Macrophomina phaseolina (strain MS6)</name>
    <name type="common">Charcoal rot fungus</name>
    <dbReference type="NCBI Taxonomy" id="1126212"/>
    <lineage>
        <taxon>Eukaryota</taxon>
        <taxon>Fungi</taxon>
        <taxon>Dikarya</taxon>
        <taxon>Ascomycota</taxon>
        <taxon>Pezizomycotina</taxon>
        <taxon>Dothideomycetes</taxon>
        <taxon>Dothideomycetes incertae sedis</taxon>
        <taxon>Botryosphaeriales</taxon>
        <taxon>Botryosphaeriaceae</taxon>
        <taxon>Macrophomina</taxon>
    </lineage>
</organism>